<name>A0A3A4N5M5_ABYX5</name>
<feature type="domain" description="Major facilitator superfamily (MFS) profile" evidence="5">
    <location>
        <begin position="207"/>
        <end position="396"/>
    </location>
</feature>
<dbReference type="SUPFAM" id="SSF103473">
    <property type="entry name" value="MFS general substrate transporter"/>
    <property type="match status" value="1"/>
</dbReference>
<evidence type="ECO:0000256" key="4">
    <source>
        <dbReference type="SAM" id="Phobius"/>
    </source>
</evidence>
<dbReference type="Pfam" id="PF07690">
    <property type="entry name" value="MFS_1"/>
    <property type="match status" value="2"/>
</dbReference>
<feature type="transmembrane region" description="Helical" evidence="4">
    <location>
        <begin position="332"/>
        <end position="350"/>
    </location>
</feature>
<dbReference type="Proteomes" id="UP000265882">
    <property type="component" value="Unassembled WGS sequence"/>
</dbReference>
<evidence type="ECO:0000259" key="5">
    <source>
        <dbReference type="PROSITE" id="PS50850"/>
    </source>
</evidence>
<reference evidence="6 7" key="1">
    <citation type="journal article" date="2017" name="ISME J.">
        <title>Energy and carbon metabolisms in a deep terrestrial subsurface fluid microbial community.</title>
        <authorList>
            <person name="Momper L."/>
            <person name="Jungbluth S.P."/>
            <person name="Lee M.D."/>
            <person name="Amend J.P."/>
        </authorList>
    </citation>
    <scope>NUCLEOTIDE SEQUENCE [LARGE SCALE GENOMIC DNA]</scope>
    <source>
        <strain evidence="6">SURF_5</strain>
    </source>
</reference>
<evidence type="ECO:0000256" key="2">
    <source>
        <dbReference type="ARBA" id="ARBA00022989"/>
    </source>
</evidence>
<dbReference type="InterPro" id="IPR011701">
    <property type="entry name" value="MFS"/>
</dbReference>
<feature type="transmembrane region" description="Helical" evidence="4">
    <location>
        <begin position="131"/>
        <end position="152"/>
    </location>
</feature>
<keyword evidence="3 4" id="KW-0472">Membrane</keyword>
<accession>A0A3A4N5M5</accession>
<keyword evidence="1 4" id="KW-0812">Transmembrane</keyword>
<dbReference type="Gene3D" id="1.20.1250.20">
    <property type="entry name" value="MFS general substrate transporter like domains"/>
    <property type="match status" value="2"/>
</dbReference>
<evidence type="ECO:0000313" key="7">
    <source>
        <dbReference type="Proteomes" id="UP000265882"/>
    </source>
</evidence>
<dbReference type="AlphaFoldDB" id="A0A3A4N5M5"/>
<dbReference type="PANTHER" id="PTHR23528">
    <property type="match status" value="1"/>
</dbReference>
<organism evidence="6 7">
    <name type="scientific">Abyssobacteria bacterium (strain SURF_5)</name>
    <dbReference type="NCBI Taxonomy" id="2093360"/>
    <lineage>
        <taxon>Bacteria</taxon>
        <taxon>Pseudomonadati</taxon>
        <taxon>Candidatus Hydrogenedentota</taxon>
        <taxon>Candidatus Abyssobacteria</taxon>
    </lineage>
</organism>
<comment type="caution">
    <text evidence="6">The sequence shown here is derived from an EMBL/GenBank/DDBJ whole genome shotgun (WGS) entry which is preliminary data.</text>
</comment>
<proteinExistence type="predicted"/>
<gene>
    <name evidence="6" type="ORF">C4520_17290</name>
</gene>
<feature type="transmembrane region" description="Helical" evidence="4">
    <location>
        <begin position="208"/>
        <end position="232"/>
    </location>
</feature>
<keyword evidence="2 4" id="KW-1133">Transmembrane helix</keyword>
<dbReference type="InterPro" id="IPR036259">
    <property type="entry name" value="MFS_trans_sf"/>
</dbReference>
<evidence type="ECO:0000313" key="6">
    <source>
        <dbReference type="EMBL" id="RJP17183.1"/>
    </source>
</evidence>
<feature type="transmembrane region" description="Helical" evidence="4">
    <location>
        <begin position="274"/>
        <end position="292"/>
    </location>
</feature>
<feature type="transmembrane region" description="Helical" evidence="4">
    <location>
        <begin position="70"/>
        <end position="86"/>
    </location>
</feature>
<feature type="transmembrane region" description="Helical" evidence="4">
    <location>
        <begin position="298"/>
        <end position="320"/>
    </location>
</feature>
<dbReference type="GO" id="GO:0022857">
    <property type="term" value="F:transmembrane transporter activity"/>
    <property type="evidence" value="ECO:0007669"/>
    <property type="project" value="InterPro"/>
</dbReference>
<feature type="transmembrane region" description="Helical" evidence="4">
    <location>
        <begin position="244"/>
        <end position="262"/>
    </location>
</feature>
<feature type="transmembrane region" description="Helical" evidence="4">
    <location>
        <begin position="158"/>
        <end position="179"/>
    </location>
</feature>
<feature type="transmembrane region" description="Helical" evidence="4">
    <location>
        <begin position="35"/>
        <end position="58"/>
    </location>
</feature>
<evidence type="ECO:0000256" key="3">
    <source>
        <dbReference type="ARBA" id="ARBA00023136"/>
    </source>
</evidence>
<dbReference type="EMBL" id="QZKU01000118">
    <property type="protein sequence ID" value="RJP17183.1"/>
    <property type="molecule type" value="Genomic_DNA"/>
</dbReference>
<dbReference type="InterPro" id="IPR020846">
    <property type="entry name" value="MFS_dom"/>
</dbReference>
<dbReference type="PANTHER" id="PTHR23528:SF1">
    <property type="entry name" value="MAJOR FACILITATOR SUPERFAMILY (MFS) PROFILE DOMAIN-CONTAINING PROTEIN"/>
    <property type="match status" value="1"/>
</dbReference>
<protein>
    <submittedName>
        <fullName evidence="6">MFS transporter</fullName>
    </submittedName>
</protein>
<sequence length="396" mass="43294">MALIGVGWFGLTFFWGLHTGPMPLFLKTFTDSKFNIAMVLSLAGVSGCIVPPIVGYISDRSRSRYGRRRPYIFMGSIGVLLCILSLPYAHAFWLVAVLCGTTYFSLRFSETPYLSLLPDVTPPEQRSTASGIMNLFGSVALISFFVISFSLWEKYPNMVFRLVAVVCFGALLLAISLLAEPGIAARSSSASRPSVIGYLRNIIKEGNAVGFFFAQFFWWLGFWMVSAFATLFAVEELRIPEGEAFLVLVAFAIVATLFVVPLGMMGDRFGRKGILSLMVALWAVTELLVGFSQNLTQAVILVGLTAIPYAAVMGVGYAFFLDLIPRERTAEFVGFSIISIATSQIIGPLVGGKIIDTLGYRSLFPVTAAFMVVGLVLLQFIRPRRAVEAMPVPDQA</sequence>
<feature type="transmembrane region" description="Helical" evidence="4">
    <location>
        <begin position="362"/>
        <end position="381"/>
    </location>
</feature>
<dbReference type="PROSITE" id="PS50850">
    <property type="entry name" value="MFS"/>
    <property type="match status" value="1"/>
</dbReference>
<evidence type="ECO:0000256" key="1">
    <source>
        <dbReference type="ARBA" id="ARBA00022692"/>
    </source>
</evidence>